<dbReference type="SFLD" id="SFLDS00019">
    <property type="entry name" value="Glutathione_Transferase_(cytos"/>
    <property type="match status" value="1"/>
</dbReference>
<dbReference type="PANTHER" id="PTHR44051:SF22">
    <property type="entry name" value="DISULFIDE-BOND OXIDOREDUCTASE YGHU"/>
    <property type="match status" value="1"/>
</dbReference>
<organism evidence="4">
    <name type="scientific">Pseudo-nitzschia australis</name>
    <dbReference type="NCBI Taxonomy" id="44445"/>
    <lineage>
        <taxon>Eukaryota</taxon>
        <taxon>Sar</taxon>
        <taxon>Stramenopiles</taxon>
        <taxon>Ochrophyta</taxon>
        <taxon>Bacillariophyta</taxon>
        <taxon>Bacillariophyceae</taxon>
        <taxon>Bacillariophycidae</taxon>
        <taxon>Bacillariales</taxon>
        <taxon>Bacillariaceae</taxon>
        <taxon>Pseudo-nitzschia</taxon>
    </lineage>
</organism>
<evidence type="ECO:0000256" key="1">
    <source>
        <dbReference type="ARBA" id="ARBA00007409"/>
    </source>
</evidence>
<dbReference type="InterPro" id="IPR036282">
    <property type="entry name" value="Glutathione-S-Trfase_C_sf"/>
</dbReference>
<gene>
    <name evidence="4" type="ORF">PAUS00366_LOCUS1045</name>
</gene>
<dbReference type="InterPro" id="IPR036249">
    <property type="entry name" value="Thioredoxin-like_sf"/>
</dbReference>
<dbReference type="NCBIfam" id="NF008731">
    <property type="entry name" value="PRK11752.1"/>
    <property type="match status" value="1"/>
</dbReference>
<dbReference type="AlphaFoldDB" id="A0A7S4A9V9"/>
<evidence type="ECO:0000259" key="3">
    <source>
        <dbReference type="PROSITE" id="PS50405"/>
    </source>
</evidence>
<dbReference type="Pfam" id="PF00043">
    <property type="entry name" value="GST_C"/>
    <property type="match status" value="1"/>
</dbReference>
<reference evidence="4" key="1">
    <citation type="submission" date="2021-01" db="EMBL/GenBank/DDBJ databases">
        <authorList>
            <person name="Corre E."/>
            <person name="Pelletier E."/>
            <person name="Niang G."/>
            <person name="Scheremetjew M."/>
            <person name="Finn R."/>
            <person name="Kale V."/>
            <person name="Holt S."/>
            <person name="Cochrane G."/>
            <person name="Meng A."/>
            <person name="Brown T."/>
            <person name="Cohen L."/>
        </authorList>
    </citation>
    <scope>NUCLEOTIDE SEQUENCE</scope>
    <source>
        <strain evidence="4">10249 10 AB</strain>
    </source>
</reference>
<dbReference type="PROSITE" id="PS50405">
    <property type="entry name" value="GST_CTER"/>
    <property type="match status" value="1"/>
</dbReference>
<dbReference type="Gene3D" id="1.20.1050.10">
    <property type="match status" value="1"/>
</dbReference>
<dbReference type="CDD" id="cd10292">
    <property type="entry name" value="GST_C_YghU_like"/>
    <property type="match status" value="1"/>
</dbReference>
<dbReference type="Pfam" id="PF13409">
    <property type="entry name" value="GST_N_2"/>
    <property type="match status" value="1"/>
</dbReference>
<dbReference type="InterPro" id="IPR010987">
    <property type="entry name" value="Glutathione-S-Trfase_C-like"/>
</dbReference>
<dbReference type="PROSITE" id="PS50404">
    <property type="entry name" value="GST_NTER"/>
    <property type="match status" value="1"/>
</dbReference>
<dbReference type="InterPro" id="IPR004045">
    <property type="entry name" value="Glutathione_S-Trfase_N"/>
</dbReference>
<protein>
    <recommendedName>
        <fullName evidence="5">Glutathione transferase</fullName>
    </recommendedName>
</protein>
<dbReference type="CDD" id="cd03048">
    <property type="entry name" value="GST_N_Ure2p_like"/>
    <property type="match status" value="1"/>
</dbReference>
<dbReference type="EMBL" id="HBIX01001387">
    <property type="protein sequence ID" value="CAE0708325.1"/>
    <property type="molecule type" value="Transcribed_RNA"/>
</dbReference>
<comment type="similarity">
    <text evidence="1">Belongs to the GST superfamily.</text>
</comment>
<accession>A0A7S4A9V9</accession>
<feature type="domain" description="GST C-terminal" evidence="3">
    <location>
        <begin position="151"/>
        <end position="288"/>
    </location>
</feature>
<dbReference type="InterPro" id="IPR004046">
    <property type="entry name" value="GST_C"/>
</dbReference>
<proteinExistence type="inferred from homology"/>
<evidence type="ECO:0008006" key="5">
    <source>
        <dbReference type="Google" id="ProtNLM"/>
    </source>
</evidence>
<dbReference type="SFLD" id="SFLDG00358">
    <property type="entry name" value="Main_(cytGST)"/>
    <property type="match status" value="1"/>
</dbReference>
<feature type="domain" description="GST N-terminal" evidence="2">
    <location>
        <begin position="56"/>
        <end position="148"/>
    </location>
</feature>
<dbReference type="PANTHER" id="PTHR44051">
    <property type="entry name" value="GLUTATHIONE S-TRANSFERASE-RELATED"/>
    <property type="match status" value="1"/>
</dbReference>
<dbReference type="SUPFAM" id="SSF47616">
    <property type="entry name" value="GST C-terminal domain-like"/>
    <property type="match status" value="1"/>
</dbReference>
<dbReference type="InterPro" id="IPR040079">
    <property type="entry name" value="Glutathione_S-Trfase"/>
</dbReference>
<name>A0A7S4A9V9_9STRA</name>
<sequence length="296" mass="33434">MPSSTEEKDTPAPVVAYPSDYVVAKQWVPKSLGGIVGGMNRPTAGKRFDSELPRGEHDLQLYSLGTPNGQKVTILLEELGVDYDAYFIDIMELQQFGSAFVDINPNSKIPALLDYSVVDVDDDSSKPLPVFESGSILLYLAEREKKFVPTDLRKKTECMNWLMWQMGTGPYLGGGFGHFYKYAPLKIEYGIERFTMETKRIVDVLDKNLEGKEYVCGDEYTIADMAIYPWIRCLDKGYGASEFLQLQEYTNVQRWIATLEARPAVQRGLRVNGYEADAVRERHSKDDFTTGASEEK</sequence>
<evidence type="ECO:0000259" key="2">
    <source>
        <dbReference type="PROSITE" id="PS50404"/>
    </source>
</evidence>
<dbReference type="SFLD" id="SFLDG01151">
    <property type="entry name" value="Main.2:_Nu-like"/>
    <property type="match status" value="1"/>
</dbReference>
<dbReference type="SUPFAM" id="SSF52833">
    <property type="entry name" value="Thioredoxin-like"/>
    <property type="match status" value="1"/>
</dbReference>
<dbReference type="Gene3D" id="3.40.30.10">
    <property type="entry name" value="Glutaredoxin"/>
    <property type="match status" value="1"/>
</dbReference>
<evidence type="ECO:0000313" key="4">
    <source>
        <dbReference type="EMBL" id="CAE0708325.1"/>
    </source>
</evidence>